<comment type="caution">
    <text evidence="1">The sequence shown here is derived from an EMBL/GenBank/DDBJ whole genome shotgun (WGS) entry which is preliminary data.</text>
</comment>
<feature type="non-terminal residue" evidence="1">
    <location>
        <position position="1"/>
    </location>
</feature>
<organism evidence="1 2">
    <name type="scientific">Parasponia andersonii</name>
    <name type="common">Sponia andersonii</name>
    <dbReference type="NCBI Taxonomy" id="3476"/>
    <lineage>
        <taxon>Eukaryota</taxon>
        <taxon>Viridiplantae</taxon>
        <taxon>Streptophyta</taxon>
        <taxon>Embryophyta</taxon>
        <taxon>Tracheophyta</taxon>
        <taxon>Spermatophyta</taxon>
        <taxon>Magnoliopsida</taxon>
        <taxon>eudicotyledons</taxon>
        <taxon>Gunneridae</taxon>
        <taxon>Pentapetalae</taxon>
        <taxon>rosids</taxon>
        <taxon>fabids</taxon>
        <taxon>Rosales</taxon>
        <taxon>Cannabaceae</taxon>
        <taxon>Parasponia</taxon>
    </lineage>
</organism>
<name>A0A2P5AJ24_PARAD</name>
<keyword evidence="2" id="KW-1185">Reference proteome</keyword>
<sequence length="56" mass="6777">VCFRNPGVTLRGSWLLMVLRVTLDQFRRRLENMVLMFRLQMLLLWQFLVVRTAKPN</sequence>
<gene>
    <name evidence="1" type="ORF">PanWU01x14_327480</name>
</gene>
<dbReference type="AlphaFoldDB" id="A0A2P5AJ24"/>
<reference evidence="2" key="1">
    <citation type="submission" date="2016-06" db="EMBL/GenBank/DDBJ databases">
        <title>Parallel loss of symbiosis genes in relatives of nitrogen-fixing non-legume Parasponia.</title>
        <authorList>
            <person name="Van Velzen R."/>
            <person name="Holmer R."/>
            <person name="Bu F."/>
            <person name="Rutten L."/>
            <person name="Van Zeijl A."/>
            <person name="Liu W."/>
            <person name="Santuari L."/>
            <person name="Cao Q."/>
            <person name="Sharma T."/>
            <person name="Shen D."/>
            <person name="Roswanjaya Y."/>
            <person name="Wardhani T."/>
            <person name="Kalhor M.S."/>
            <person name="Jansen J."/>
            <person name="Van den Hoogen J."/>
            <person name="Gungor B."/>
            <person name="Hartog M."/>
            <person name="Hontelez J."/>
            <person name="Verver J."/>
            <person name="Yang W.-C."/>
            <person name="Schijlen E."/>
            <person name="Repin R."/>
            <person name="Schilthuizen M."/>
            <person name="Schranz E."/>
            <person name="Heidstra R."/>
            <person name="Miyata K."/>
            <person name="Fedorova E."/>
            <person name="Kohlen W."/>
            <person name="Bisseling T."/>
            <person name="Smit S."/>
            <person name="Geurts R."/>
        </authorList>
    </citation>
    <scope>NUCLEOTIDE SEQUENCE [LARGE SCALE GENOMIC DNA]</scope>
    <source>
        <strain evidence="2">cv. WU1-14</strain>
    </source>
</reference>
<dbReference type="Proteomes" id="UP000237105">
    <property type="component" value="Unassembled WGS sequence"/>
</dbReference>
<proteinExistence type="predicted"/>
<dbReference type="EMBL" id="JXTB01000564">
    <property type="protein sequence ID" value="PON36552.1"/>
    <property type="molecule type" value="Genomic_DNA"/>
</dbReference>
<accession>A0A2P5AJ24</accession>
<protein>
    <submittedName>
        <fullName evidence="1">Uncharacterized protein</fullName>
    </submittedName>
</protein>
<evidence type="ECO:0000313" key="1">
    <source>
        <dbReference type="EMBL" id="PON36552.1"/>
    </source>
</evidence>
<feature type="non-terminal residue" evidence="1">
    <location>
        <position position="56"/>
    </location>
</feature>
<evidence type="ECO:0000313" key="2">
    <source>
        <dbReference type="Proteomes" id="UP000237105"/>
    </source>
</evidence>